<keyword evidence="4" id="KW-0812">Transmembrane</keyword>
<comment type="similarity">
    <text evidence="2">Belongs to the methyl-accepting chemotaxis (MCP) protein family.</text>
</comment>
<accession>A0A9D1DDM2</accession>
<keyword evidence="4" id="KW-0472">Membrane</keyword>
<sequence>MEKKQSDGTIKKSIRKRIMEGYLTVTLLSALVGVITVISLSVLFVFYANITSLDEERATLSNTISAHYQWRSDLIRSLENGSSFTGSLDPKTCSFGKWLNEYMMDSNTNSEIKSMAQQITERHDEIHSLAEELLTMSETNRESAVNLFFSELDPKTSEVIEGLYDIDSIDSAEVATNTRRFESMMTVMIIVIVLAVIGISVFSFLYGRKLASQIAKPVMMVADWSKDLSFGAADLDVDSEKLAKMERENADNEVGMMISAFHTMADNIRENMAVVQRIADGDMTAFVKIRSRRDSLGKSLYRLVQSNDIMFNEIVDSAHSVAAGADEIAAASHMLADSSTVQASAAQHLSDEMKHVSDLIQFNDEKAQAAYEITKEIKVALETSNEHMKILCDSVIHMRNASKEIATVMKTIDDITFETNILALNAAIEAARAGAAGKGFAVVANEVRALAMKSAEAAQESHVLIENSIKQTENGTNIATESAAIFEGINQKISQIIEIVEQVSGLSTNQMESIRQVAESVNQITEAATKNAAISEESDASSQEMRNQAAFLRDKMKHFNLRKREKGKAYIPNEKQHDEDFIEYANKAYQLKETTGQYGNEYIDPNGRDLDVN</sequence>
<evidence type="ECO:0000259" key="5">
    <source>
        <dbReference type="PROSITE" id="PS50111"/>
    </source>
</evidence>
<proteinExistence type="inferred from homology"/>
<protein>
    <submittedName>
        <fullName evidence="6">CZB domain-containing protein</fullName>
    </submittedName>
</protein>
<keyword evidence="4" id="KW-1133">Transmembrane helix</keyword>
<gene>
    <name evidence="6" type="ORF">IAB89_01260</name>
</gene>
<evidence type="ECO:0000256" key="4">
    <source>
        <dbReference type="SAM" id="Phobius"/>
    </source>
</evidence>
<feature type="transmembrane region" description="Helical" evidence="4">
    <location>
        <begin position="21"/>
        <end position="47"/>
    </location>
</feature>
<keyword evidence="3" id="KW-0807">Transducer</keyword>
<dbReference type="PRINTS" id="PR00260">
    <property type="entry name" value="CHEMTRNSDUCR"/>
</dbReference>
<comment type="caution">
    <text evidence="6">The sequence shown here is derived from an EMBL/GenBank/DDBJ whole genome shotgun (WGS) entry which is preliminary data.</text>
</comment>
<dbReference type="InterPro" id="IPR051310">
    <property type="entry name" value="MCP_chemotaxis"/>
</dbReference>
<dbReference type="Gene3D" id="6.10.340.10">
    <property type="match status" value="1"/>
</dbReference>
<dbReference type="Pfam" id="PF00015">
    <property type="entry name" value="MCPsignal"/>
    <property type="match status" value="1"/>
</dbReference>
<dbReference type="Pfam" id="PF13682">
    <property type="entry name" value="CZB"/>
    <property type="match status" value="1"/>
</dbReference>
<dbReference type="InterPro" id="IPR004089">
    <property type="entry name" value="MCPsignal_dom"/>
</dbReference>
<evidence type="ECO:0000313" key="7">
    <source>
        <dbReference type="Proteomes" id="UP000824242"/>
    </source>
</evidence>
<dbReference type="GO" id="GO:0004888">
    <property type="term" value="F:transmembrane signaling receptor activity"/>
    <property type="evidence" value="ECO:0007669"/>
    <property type="project" value="InterPro"/>
</dbReference>
<dbReference type="SMART" id="SM00283">
    <property type="entry name" value="MA"/>
    <property type="match status" value="1"/>
</dbReference>
<dbReference type="Gene3D" id="1.10.287.950">
    <property type="entry name" value="Methyl-accepting chemotaxis protein"/>
    <property type="match status" value="1"/>
</dbReference>
<dbReference type="Proteomes" id="UP000824242">
    <property type="component" value="Unassembled WGS sequence"/>
</dbReference>
<dbReference type="PANTHER" id="PTHR43531:SF11">
    <property type="entry name" value="METHYL-ACCEPTING CHEMOTAXIS PROTEIN 3"/>
    <property type="match status" value="1"/>
</dbReference>
<organism evidence="6 7">
    <name type="scientific">Candidatus Caccousia avicola</name>
    <dbReference type="NCBI Taxonomy" id="2840721"/>
    <lineage>
        <taxon>Bacteria</taxon>
        <taxon>Bacillati</taxon>
        <taxon>Bacillota</taxon>
        <taxon>Clostridia</taxon>
        <taxon>Eubacteriales</taxon>
        <taxon>Oscillospiraceae</taxon>
        <taxon>Oscillospiraceae incertae sedis</taxon>
        <taxon>Candidatus Caccousia</taxon>
    </lineage>
</organism>
<dbReference type="GO" id="GO:0007165">
    <property type="term" value="P:signal transduction"/>
    <property type="evidence" value="ECO:0007669"/>
    <property type="project" value="UniProtKB-KW"/>
</dbReference>
<dbReference type="PROSITE" id="PS50111">
    <property type="entry name" value="CHEMOTAXIS_TRANSDUC_2"/>
    <property type="match status" value="1"/>
</dbReference>
<dbReference type="InterPro" id="IPR025991">
    <property type="entry name" value="Chemoreceptor_zinc-bind_dom"/>
</dbReference>
<feature type="transmembrane region" description="Helical" evidence="4">
    <location>
        <begin position="184"/>
        <end position="206"/>
    </location>
</feature>
<evidence type="ECO:0000256" key="1">
    <source>
        <dbReference type="ARBA" id="ARBA00022500"/>
    </source>
</evidence>
<evidence type="ECO:0000256" key="2">
    <source>
        <dbReference type="ARBA" id="ARBA00029447"/>
    </source>
</evidence>
<name>A0A9D1DDM2_9FIRM</name>
<evidence type="ECO:0000256" key="3">
    <source>
        <dbReference type="PROSITE-ProRule" id="PRU00284"/>
    </source>
</evidence>
<dbReference type="GO" id="GO:0006935">
    <property type="term" value="P:chemotaxis"/>
    <property type="evidence" value="ECO:0007669"/>
    <property type="project" value="UniProtKB-KW"/>
</dbReference>
<evidence type="ECO:0000313" key="6">
    <source>
        <dbReference type="EMBL" id="HIR46277.1"/>
    </source>
</evidence>
<feature type="domain" description="Methyl-accepting transducer" evidence="5">
    <location>
        <begin position="317"/>
        <end position="546"/>
    </location>
</feature>
<reference evidence="6" key="1">
    <citation type="submission" date="2020-10" db="EMBL/GenBank/DDBJ databases">
        <authorList>
            <person name="Gilroy R."/>
        </authorList>
    </citation>
    <scope>NUCLEOTIDE SEQUENCE</scope>
    <source>
        <strain evidence="6">ChiSxjej1B13-7958</strain>
    </source>
</reference>
<dbReference type="GO" id="GO:0005886">
    <property type="term" value="C:plasma membrane"/>
    <property type="evidence" value="ECO:0007669"/>
    <property type="project" value="TreeGrafter"/>
</dbReference>
<dbReference type="InterPro" id="IPR004090">
    <property type="entry name" value="Chemotax_Me-accpt_rcpt"/>
</dbReference>
<dbReference type="Gene3D" id="1.20.120.30">
    <property type="entry name" value="Aspartate receptor, ligand-binding domain"/>
    <property type="match status" value="1"/>
</dbReference>
<reference evidence="6" key="2">
    <citation type="journal article" date="2021" name="PeerJ">
        <title>Extensive microbial diversity within the chicken gut microbiome revealed by metagenomics and culture.</title>
        <authorList>
            <person name="Gilroy R."/>
            <person name="Ravi A."/>
            <person name="Getino M."/>
            <person name="Pursley I."/>
            <person name="Horton D.L."/>
            <person name="Alikhan N.F."/>
            <person name="Baker D."/>
            <person name="Gharbi K."/>
            <person name="Hall N."/>
            <person name="Watson M."/>
            <person name="Adriaenssens E.M."/>
            <person name="Foster-Nyarko E."/>
            <person name="Jarju S."/>
            <person name="Secka A."/>
            <person name="Antonio M."/>
            <person name="Oren A."/>
            <person name="Chaudhuri R.R."/>
            <person name="La Ragione R."/>
            <person name="Hildebrand F."/>
            <person name="Pallen M.J."/>
        </authorList>
    </citation>
    <scope>NUCLEOTIDE SEQUENCE</scope>
    <source>
        <strain evidence="6">ChiSxjej1B13-7958</strain>
    </source>
</reference>
<dbReference type="PANTHER" id="PTHR43531">
    <property type="entry name" value="PROTEIN ICFG"/>
    <property type="match status" value="1"/>
</dbReference>
<dbReference type="SUPFAM" id="SSF58104">
    <property type="entry name" value="Methyl-accepting chemotaxis protein (MCP) signaling domain"/>
    <property type="match status" value="1"/>
</dbReference>
<dbReference type="AlphaFoldDB" id="A0A9D1DDM2"/>
<dbReference type="EMBL" id="DVGZ01000013">
    <property type="protein sequence ID" value="HIR46277.1"/>
    <property type="molecule type" value="Genomic_DNA"/>
</dbReference>
<keyword evidence="1" id="KW-0145">Chemotaxis</keyword>